<dbReference type="Gene3D" id="1.10.472.10">
    <property type="entry name" value="Cyclin-like"/>
    <property type="match status" value="1"/>
</dbReference>
<sequence>MPINLPVLDVARTSSRASTARAAINCNSLSVTSASIGPFTAMLVARVGLHSDIVTIADEYLARLDAQLRKSQQMSNLALLGTGHRLVVVSLLLAAKYSLDVPPNNAYWAALTGITLKELGALELEVLQRLNYNLYVDLSAITTRSLPLVFHPNPIPISPAPPALSPVFSLSLGSPEPDLDPALLIDARSRLPSAVVPLSRKRRAHLPSNSLPWFPDAPASSSPRPMKRQRPLSRT</sequence>
<dbReference type="CDD" id="cd20557">
    <property type="entry name" value="CYCLIN_ScPCL1-like"/>
    <property type="match status" value="1"/>
</dbReference>
<dbReference type="InterPro" id="IPR036915">
    <property type="entry name" value="Cyclin-like_sf"/>
</dbReference>
<dbReference type="Pfam" id="PF08613">
    <property type="entry name" value="Cyclin"/>
    <property type="match status" value="1"/>
</dbReference>
<dbReference type="OrthoDB" id="10250320at2759"/>
<dbReference type="GO" id="GO:0016538">
    <property type="term" value="F:cyclin-dependent protein serine/threonine kinase regulator activity"/>
    <property type="evidence" value="ECO:0007669"/>
    <property type="project" value="TreeGrafter"/>
</dbReference>
<reference evidence="2 3" key="1">
    <citation type="submission" date="2010-05" db="EMBL/GenBank/DDBJ databases">
        <title>The Genome Sequence of Thecamonas trahens ATCC 50062.</title>
        <authorList>
            <consortium name="The Broad Institute Genome Sequencing Platform"/>
            <person name="Russ C."/>
            <person name="Cuomo C."/>
            <person name="Shea T."/>
            <person name="Young S.K."/>
            <person name="Zeng Q."/>
            <person name="Koehrsen M."/>
            <person name="Haas B."/>
            <person name="Borodovsky M."/>
            <person name="Guigo R."/>
            <person name="Alvarado L."/>
            <person name="Berlin A."/>
            <person name="Bochicchio J."/>
            <person name="Borenstein D."/>
            <person name="Chapman S."/>
            <person name="Chen Z."/>
            <person name="Freedman E."/>
            <person name="Gellesch M."/>
            <person name="Goldberg J."/>
            <person name="Griggs A."/>
            <person name="Gujja S."/>
            <person name="Heilman E."/>
            <person name="Heiman D."/>
            <person name="Hepburn T."/>
            <person name="Howarth C."/>
            <person name="Jen D."/>
            <person name="Larson L."/>
            <person name="Mehta T."/>
            <person name="Park D."/>
            <person name="Pearson M."/>
            <person name="Roberts A."/>
            <person name="Saif S."/>
            <person name="Shenoy N."/>
            <person name="Sisk P."/>
            <person name="Stolte C."/>
            <person name="Sykes S."/>
            <person name="Thomson T."/>
            <person name="Walk T."/>
            <person name="White J."/>
            <person name="Yandava C."/>
            <person name="Burger G."/>
            <person name="Gray M.W."/>
            <person name="Holland P.W.H."/>
            <person name="King N."/>
            <person name="Lang F.B.F."/>
            <person name="Roger A.J."/>
            <person name="Ruiz-Trillo I."/>
            <person name="Lander E."/>
            <person name="Nusbaum C."/>
        </authorList>
    </citation>
    <scope>NUCLEOTIDE SEQUENCE [LARGE SCALE GENOMIC DNA]</scope>
    <source>
        <strain evidence="2 3">ATCC 50062</strain>
    </source>
</reference>
<protein>
    <recommendedName>
        <fullName evidence="4">Cyclin N-terminal domain-containing protein</fullName>
    </recommendedName>
</protein>
<dbReference type="GO" id="GO:0019901">
    <property type="term" value="F:protein kinase binding"/>
    <property type="evidence" value="ECO:0007669"/>
    <property type="project" value="InterPro"/>
</dbReference>
<evidence type="ECO:0008006" key="4">
    <source>
        <dbReference type="Google" id="ProtNLM"/>
    </source>
</evidence>
<gene>
    <name evidence="2" type="ORF">AMSG_05406</name>
</gene>
<organism evidence="2 3">
    <name type="scientific">Thecamonas trahens ATCC 50062</name>
    <dbReference type="NCBI Taxonomy" id="461836"/>
    <lineage>
        <taxon>Eukaryota</taxon>
        <taxon>Apusozoa</taxon>
        <taxon>Apusomonadida</taxon>
        <taxon>Apusomonadidae</taxon>
        <taxon>Thecamonas</taxon>
    </lineage>
</organism>
<evidence type="ECO:0000256" key="1">
    <source>
        <dbReference type="SAM" id="MobiDB-lite"/>
    </source>
</evidence>
<dbReference type="STRING" id="461836.A0A0L0DDL0"/>
<evidence type="ECO:0000313" key="2">
    <source>
        <dbReference type="EMBL" id="KNC49403.1"/>
    </source>
</evidence>
<feature type="region of interest" description="Disordered" evidence="1">
    <location>
        <begin position="214"/>
        <end position="235"/>
    </location>
</feature>
<dbReference type="SUPFAM" id="SSF47954">
    <property type="entry name" value="Cyclin-like"/>
    <property type="match status" value="1"/>
</dbReference>
<keyword evidence="3" id="KW-1185">Reference proteome</keyword>
<dbReference type="Proteomes" id="UP000054408">
    <property type="component" value="Unassembled WGS sequence"/>
</dbReference>
<proteinExistence type="predicted"/>
<dbReference type="PANTHER" id="PTHR15615:SF10">
    <property type="entry name" value="PHO85 CYCLIN-2-RELATED"/>
    <property type="match status" value="1"/>
</dbReference>
<accession>A0A0L0DDL0</accession>
<dbReference type="GO" id="GO:0000307">
    <property type="term" value="C:cyclin-dependent protein kinase holoenzyme complex"/>
    <property type="evidence" value="ECO:0007669"/>
    <property type="project" value="TreeGrafter"/>
</dbReference>
<dbReference type="GO" id="GO:0005634">
    <property type="term" value="C:nucleus"/>
    <property type="evidence" value="ECO:0007669"/>
    <property type="project" value="TreeGrafter"/>
</dbReference>
<dbReference type="RefSeq" id="XP_013757827.1">
    <property type="nucleotide sequence ID" value="XM_013902373.1"/>
</dbReference>
<name>A0A0L0DDL0_THETB</name>
<dbReference type="GeneID" id="25564829"/>
<feature type="compositionally biased region" description="Basic residues" evidence="1">
    <location>
        <begin position="225"/>
        <end position="235"/>
    </location>
</feature>
<evidence type="ECO:0000313" key="3">
    <source>
        <dbReference type="Proteomes" id="UP000054408"/>
    </source>
</evidence>
<dbReference type="InterPro" id="IPR013922">
    <property type="entry name" value="Cyclin_PHO80-like"/>
</dbReference>
<dbReference type="PANTHER" id="PTHR15615">
    <property type="match status" value="1"/>
</dbReference>
<dbReference type="EMBL" id="GL349455">
    <property type="protein sequence ID" value="KNC49403.1"/>
    <property type="molecule type" value="Genomic_DNA"/>
</dbReference>
<dbReference type="AlphaFoldDB" id="A0A0L0DDL0"/>